<keyword evidence="5 16" id="KW-0812">Transmembrane</keyword>
<proteinExistence type="inferred from homology"/>
<dbReference type="Gene3D" id="3.30.70.1230">
    <property type="entry name" value="Nucleotide cyclase"/>
    <property type="match status" value="1"/>
</dbReference>
<evidence type="ECO:0000256" key="5">
    <source>
        <dbReference type="ARBA" id="ARBA00022692"/>
    </source>
</evidence>
<evidence type="ECO:0000256" key="3">
    <source>
        <dbReference type="ARBA" id="ARBA00004141"/>
    </source>
</evidence>
<dbReference type="Proteomes" id="UP001470230">
    <property type="component" value="Unassembled WGS sequence"/>
</dbReference>
<dbReference type="InterPro" id="IPR035965">
    <property type="entry name" value="PAS-like_dom_sf"/>
</dbReference>
<comment type="caution">
    <text evidence="19">The sequence shown here is derived from an EMBL/GenBank/DDBJ whole genome shotgun (WGS) entry which is preliminary data.</text>
</comment>
<comment type="catalytic activity">
    <reaction evidence="1">
        <text>ATP = 3',5'-cyclic AMP + diphosphate</text>
        <dbReference type="Rhea" id="RHEA:15389"/>
        <dbReference type="ChEBI" id="CHEBI:30616"/>
        <dbReference type="ChEBI" id="CHEBI:33019"/>
        <dbReference type="ChEBI" id="CHEBI:58165"/>
        <dbReference type="EC" id="4.6.1.1"/>
    </reaction>
</comment>
<keyword evidence="7" id="KW-0547">Nucleotide-binding</keyword>
<dbReference type="EC" id="4.6.1.1" evidence="4"/>
<protein>
    <recommendedName>
        <fullName evidence="4">adenylate cyclase</fullName>
        <ecNumber evidence="4">4.6.1.1</ecNumber>
    </recommendedName>
</protein>
<feature type="transmembrane region" description="Helical" evidence="16">
    <location>
        <begin position="249"/>
        <end position="272"/>
    </location>
</feature>
<gene>
    <name evidence="19" type="ORF">M9Y10_005020</name>
</gene>
<dbReference type="EMBL" id="JAPFFF010000011">
    <property type="protein sequence ID" value="KAK8878255.1"/>
    <property type="molecule type" value="Genomic_DNA"/>
</dbReference>
<organism evidence="19 20">
    <name type="scientific">Tritrichomonas musculus</name>
    <dbReference type="NCBI Taxonomy" id="1915356"/>
    <lineage>
        <taxon>Eukaryota</taxon>
        <taxon>Metamonada</taxon>
        <taxon>Parabasalia</taxon>
        <taxon>Tritrichomonadida</taxon>
        <taxon>Tritrichomonadidae</taxon>
        <taxon>Tritrichomonas</taxon>
    </lineage>
</organism>
<feature type="transmembrane region" description="Helical" evidence="16">
    <location>
        <begin position="1166"/>
        <end position="1190"/>
    </location>
</feature>
<sequence length="1664" mass="192321">MHHSKEWKGLERWSYFHHFFHFYNNSNALPGWLYTIRILISCFQTFPILFGLPIIGNPKNNQILSAVKYLSDLFVYFSFSPEMVTIGFLLIFDALSIFLTIISYASDKLIFNWLFSLILHFFYEILSPIMFNLAAATLQKEITNIVFDQKNDFYFISALISTIIFFLNFLFITYSHSESVYFNDFYFESWSSWNIFFRTTLPSAILLILPLYNKHEKVGFYVINALIMVYSILFIYWDSRIPFLTMIVNFSFLIFDFYLLFIGIFHIFPYIFTDLDPSINIPIIVALLIFSIPCAEAVSHYRCHQFNSILLNSRYQYERPYDIDSDSNEGGLKISHQRSLEDIDEKENNNNNDDDDNAELPYPISLANKNVSILLLRHLINNKSQSIELARFLFERSTNFDIWFTSVRFLILMKVITYEDATSILHIDPDKVSLFATQAFCDAQYEAVGLKVTRNSARKFLDEIDGIQSSIVKILKFVCISIKPQEDEQAAHEFIVEYSRACNDYELYSYIFLNHAKHCPSMLRRLSNYYYKLRGDLIQGQLWEQKLGSYHISLFEKFGSRSLTSLNSFAKPAVTSNRIKSQTLVQRIQSKAVLISSILFWILFLIVIVLAFNRFENNEHNFVISPLVSISMVHISCYSIITQSAQMNLSMQIFTSCYPQYLNHMTRLNQTLLWPPESTVNLLSTLMQNLSRCISNLDVKIDGASQSIDIWADPYYEVDGNNSLQFEVVTLNLISSLLIPGLCNSNSYNLLNKYISIESTLVQPFRNLHAYLLIYCNSVYNKFVVDYEIYIAVFIFLIICFTISIIVVSIKYERSERNKFWKVYQTVDPDDLKVFKKSLSHVNSRSNLLLKHQSSNMTTTLDNTNLSSFVNSRSNINLSNNNYQQVSKSKNNNNIDSSDDTSDDDDDENHDKVTPTQSNRSHSHTPKISFSRFNNSTITSFSNVENDNDNDYEYDNDNNNYTTSNGNENNNDADDDGGNDNDDDNDNDTNLINTEDILKYKINRFHPQNSFAFIIYSILFIFCIALVGFLMIMPYKKIRDDFYDFYYDLQNMGYIAEKMLNVASLSPLLYNENGSSDYFPSWNSSCFRNNDTDFRSFRKADEEPLNELIKYNNQMKNYCQKFIDSSFNDSTIIFDIIRLAYYDVNQIAYKLTLDAYARIHYYDDKFIMYAHLSATCYCIILIMYTAVFILRSYAYSIEFNSMKSILMLLPSPYSSTIANLIANFDMSSGAKKQDVDISKFQSRYIIKQSTDAIIVVDSSKKIQDVNKSAIEMLGYNRDQLIGELIEDFISKNDQQTSDFISQLNFINRQANVAPHYNLHMICAHKKLTPVSCTLLFIASEDSFEDNEGNKPAFALVLRDRTVFNEQEKQLQEAKKKVEVLLYRILPRVMANKLLSKDEHLYSQVDRATIIFIAIVNFLDWCRLHTHTEIMELLNGIVTKFDKQISKFPTLVKLKIINGVYMAAGGLFNEVSKNSHPVEAIEFAIRCGRAIRKRNLQTKSNLQLQIGINTGGPIIAGILGSDKPLFDIWGDAVNVSARLETSAPFDTAQILQETKDSLPPDVYKFTVREKVFLKGKGDATTYVLDLANPYIHQPKNNSINSFSYDSFTSTDNLNDKKNHRRSSSKKNHRNNQRRNDSSSYLDVDSSNNHQNSHKSITSSNEKLNL</sequence>
<dbReference type="PROSITE" id="PS00452">
    <property type="entry name" value="GUANYLATE_CYCLASE_1"/>
    <property type="match status" value="1"/>
</dbReference>
<feature type="transmembrane region" description="Helical" evidence="16">
    <location>
        <begin position="153"/>
        <end position="174"/>
    </location>
</feature>
<evidence type="ECO:0000256" key="9">
    <source>
        <dbReference type="ARBA" id="ARBA00022842"/>
    </source>
</evidence>
<feature type="transmembrane region" description="Helical" evidence="16">
    <location>
        <begin position="592"/>
        <end position="612"/>
    </location>
</feature>
<feature type="domain" description="Guanylate cyclase" evidence="18">
    <location>
        <begin position="1408"/>
        <end position="1539"/>
    </location>
</feature>
<feature type="compositionally biased region" description="Polar residues" evidence="15">
    <location>
        <begin position="1636"/>
        <end position="1664"/>
    </location>
</feature>
<evidence type="ECO:0000256" key="2">
    <source>
        <dbReference type="ARBA" id="ARBA00001946"/>
    </source>
</evidence>
<feature type="transmembrane region" description="Helical" evidence="16">
    <location>
        <begin position="789"/>
        <end position="810"/>
    </location>
</feature>
<dbReference type="PROSITE" id="PS50125">
    <property type="entry name" value="GUANYLATE_CYCLASE_2"/>
    <property type="match status" value="1"/>
</dbReference>
<evidence type="ECO:0000256" key="1">
    <source>
        <dbReference type="ARBA" id="ARBA00001593"/>
    </source>
</evidence>
<evidence type="ECO:0000259" key="17">
    <source>
        <dbReference type="PROSITE" id="PS50112"/>
    </source>
</evidence>
<feature type="compositionally biased region" description="Acidic residues" evidence="15">
    <location>
        <begin position="971"/>
        <end position="987"/>
    </location>
</feature>
<keyword evidence="10 16" id="KW-1133">Transmembrane helix</keyword>
<feature type="compositionally biased region" description="Polar residues" evidence="15">
    <location>
        <begin position="914"/>
        <end position="944"/>
    </location>
</feature>
<feature type="transmembrane region" description="Helical" evidence="16">
    <location>
        <begin position="624"/>
        <end position="641"/>
    </location>
</feature>
<dbReference type="CDD" id="cd00130">
    <property type="entry name" value="PAS"/>
    <property type="match status" value="1"/>
</dbReference>
<evidence type="ECO:0000256" key="16">
    <source>
        <dbReference type="SAM" id="Phobius"/>
    </source>
</evidence>
<keyword evidence="11" id="KW-0115">cAMP biosynthesis</keyword>
<feature type="compositionally biased region" description="Acidic residues" evidence="15">
    <location>
        <begin position="897"/>
        <end position="908"/>
    </location>
</feature>
<dbReference type="PANTHER" id="PTHR45627:SF12">
    <property type="entry name" value="ADENYLATE CYCLASE TYPE 2"/>
    <property type="match status" value="1"/>
</dbReference>
<evidence type="ECO:0000256" key="15">
    <source>
        <dbReference type="SAM" id="MobiDB-lite"/>
    </source>
</evidence>
<dbReference type="InterPro" id="IPR018297">
    <property type="entry name" value="A/G_cyclase_CS"/>
</dbReference>
<keyword evidence="13 14" id="KW-0456">Lyase</keyword>
<dbReference type="Pfam" id="PF00211">
    <property type="entry name" value="Guanylate_cyc"/>
    <property type="match status" value="1"/>
</dbReference>
<dbReference type="SMART" id="SM00091">
    <property type="entry name" value="PAS"/>
    <property type="match status" value="1"/>
</dbReference>
<dbReference type="PROSITE" id="PS50112">
    <property type="entry name" value="PAS"/>
    <property type="match status" value="1"/>
</dbReference>
<comment type="similarity">
    <text evidence="14">Belongs to the adenylyl cyclase class-4/guanylyl cyclase family.</text>
</comment>
<dbReference type="SUPFAM" id="SSF55785">
    <property type="entry name" value="PYP-like sensor domain (PAS domain)"/>
    <property type="match status" value="1"/>
</dbReference>
<name>A0ABR2JK43_9EUKA</name>
<dbReference type="SUPFAM" id="SSF55073">
    <property type="entry name" value="Nucleotide cyclase"/>
    <property type="match status" value="1"/>
</dbReference>
<dbReference type="CDD" id="cd07302">
    <property type="entry name" value="CHD"/>
    <property type="match status" value="1"/>
</dbReference>
<evidence type="ECO:0000256" key="12">
    <source>
        <dbReference type="ARBA" id="ARBA00023136"/>
    </source>
</evidence>
<evidence type="ECO:0000256" key="4">
    <source>
        <dbReference type="ARBA" id="ARBA00012201"/>
    </source>
</evidence>
<feature type="region of interest" description="Disordered" evidence="15">
    <location>
        <begin position="1609"/>
        <end position="1664"/>
    </location>
</feature>
<feature type="compositionally biased region" description="Low complexity" evidence="15">
    <location>
        <begin position="957"/>
        <end position="970"/>
    </location>
</feature>
<keyword evidence="20" id="KW-1185">Reference proteome</keyword>
<dbReference type="PANTHER" id="PTHR45627">
    <property type="entry name" value="ADENYLATE CYCLASE TYPE 1"/>
    <property type="match status" value="1"/>
</dbReference>
<keyword evidence="8" id="KW-0067">ATP-binding</keyword>
<comment type="cofactor">
    <cofactor evidence="2">
        <name>Mg(2+)</name>
        <dbReference type="ChEBI" id="CHEBI:18420"/>
    </cofactor>
</comment>
<evidence type="ECO:0000256" key="11">
    <source>
        <dbReference type="ARBA" id="ARBA00022998"/>
    </source>
</evidence>
<feature type="compositionally biased region" description="Acidic residues" evidence="15">
    <location>
        <begin position="946"/>
        <end position="956"/>
    </location>
</feature>
<evidence type="ECO:0000256" key="14">
    <source>
        <dbReference type="RuleBase" id="RU000405"/>
    </source>
</evidence>
<feature type="transmembrane region" description="Helical" evidence="16">
    <location>
        <begin position="113"/>
        <end position="133"/>
    </location>
</feature>
<feature type="transmembrane region" description="Helical" evidence="16">
    <location>
        <begin position="32"/>
        <end position="55"/>
    </location>
</feature>
<dbReference type="Pfam" id="PF13426">
    <property type="entry name" value="PAS_9"/>
    <property type="match status" value="1"/>
</dbReference>
<evidence type="ECO:0000256" key="13">
    <source>
        <dbReference type="ARBA" id="ARBA00023239"/>
    </source>
</evidence>
<evidence type="ECO:0000256" key="6">
    <source>
        <dbReference type="ARBA" id="ARBA00022723"/>
    </source>
</evidence>
<accession>A0ABR2JK43</accession>
<keyword evidence="12 16" id="KW-0472">Membrane</keyword>
<evidence type="ECO:0000256" key="8">
    <source>
        <dbReference type="ARBA" id="ARBA00022840"/>
    </source>
</evidence>
<feature type="region of interest" description="Disordered" evidence="15">
    <location>
        <begin position="884"/>
        <end position="988"/>
    </location>
</feature>
<dbReference type="Gene3D" id="3.30.450.20">
    <property type="entry name" value="PAS domain"/>
    <property type="match status" value="1"/>
</dbReference>
<feature type="transmembrane region" description="Helical" evidence="16">
    <location>
        <begin position="278"/>
        <end position="298"/>
    </location>
</feature>
<feature type="transmembrane region" description="Helical" evidence="16">
    <location>
        <begin position="1011"/>
        <end position="1032"/>
    </location>
</feature>
<dbReference type="InterPro" id="IPR001054">
    <property type="entry name" value="A/G_cyclase"/>
</dbReference>
<keyword evidence="6" id="KW-0479">Metal-binding</keyword>
<dbReference type="InterPro" id="IPR029787">
    <property type="entry name" value="Nucleotide_cyclase"/>
</dbReference>
<comment type="subcellular location">
    <subcellularLocation>
        <location evidence="3">Membrane</location>
        <topology evidence="3">Multi-pass membrane protein</topology>
    </subcellularLocation>
</comment>
<feature type="transmembrane region" description="Helical" evidence="16">
    <location>
        <begin position="218"/>
        <end position="237"/>
    </location>
</feature>
<keyword evidence="9" id="KW-0460">Magnesium</keyword>
<evidence type="ECO:0000256" key="7">
    <source>
        <dbReference type="ARBA" id="ARBA00022741"/>
    </source>
</evidence>
<evidence type="ECO:0000259" key="18">
    <source>
        <dbReference type="PROSITE" id="PS50125"/>
    </source>
</evidence>
<reference evidence="19 20" key="1">
    <citation type="submission" date="2024-04" db="EMBL/GenBank/DDBJ databases">
        <title>Tritrichomonas musculus Genome.</title>
        <authorList>
            <person name="Alves-Ferreira E."/>
            <person name="Grigg M."/>
            <person name="Lorenzi H."/>
            <person name="Galac M."/>
        </authorList>
    </citation>
    <scope>NUCLEOTIDE SEQUENCE [LARGE SCALE GENOMIC DNA]</scope>
    <source>
        <strain evidence="19 20">EAF2021</strain>
    </source>
</reference>
<feature type="compositionally biased region" description="Basic residues" evidence="15">
    <location>
        <begin position="1616"/>
        <end position="1631"/>
    </location>
</feature>
<dbReference type="SMART" id="SM00044">
    <property type="entry name" value="CYCc"/>
    <property type="match status" value="1"/>
</dbReference>
<evidence type="ECO:0000256" key="10">
    <source>
        <dbReference type="ARBA" id="ARBA00022989"/>
    </source>
</evidence>
<evidence type="ECO:0000313" key="20">
    <source>
        <dbReference type="Proteomes" id="UP001470230"/>
    </source>
</evidence>
<feature type="domain" description="PAS" evidence="17">
    <location>
        <begin position="1238"/>
        <end position="1295"/>
    </location>
</feature>
<feature type="compositionally biased region" description="Low complexity" evidence="15">
    <location>
        <begin position="884"/>
        <end position="896"/>
    </location>
</feature>
<evidence type="ECO:0000313" key="19">
    <source>
        <dbReference type="EMBL" id="KAK8878255.1"/>
    </source>
</evidence>
<dbReference type="NCBIfam" id="TIGR00229">
    <property type="entry name" value="sensory_box"/>
    <property type="match status" value="1"/>
</dbReference>
<dbReference type="InterPro" id="IPR000014">
    <property type="entry name" value="PAS"/>
</dbReference>